<dbReference type="AlphaFoldDB" id="A0A7S3FAI8"/>
<sequence>MIAYRPPWLQMAVAMISELKEQDFLRKEVLGHAEYLGQDAVGPDGKATVDLARGLTNPWDVARVMRDLLGCTTTHRELSYWTPLNPAVLRRLLDLTRRGAFARGEMICLCCVSDAMLVRAVMKGGKHVEAALVPGQPEHWVRLR</sequence>
<gene>
    <name evidence="1" type="ORF">HERI1096_LOCUS31577</name>
</gene>
<protein>
    <submittedName>
        <fullName evidence="1">Uncharacterized protein</fullName>
    </submittedName>
</protein>
<dbReference type="EMBL" id="HBHX01057231">
    <property type="protein sequence ID" value="CAE0137112.1"/>
    <property type="molecule type" value="Transcribed_RNA"/>
</dbReference>
<name>A0A7S3FAI8_9EUKA</name>
<organism evidence="1">
    <name type="scientific">Haptolina ericina</name>
    <dbReference type="NCBI Taxonomy" id="156174"/>
    <lineage>
        <taxon>Eukaryota</taxon>
        <taxon>Haptista</taxon>
        <taxon>Haptophyta</taxon>
        <taxon>Prymnesiophyceae</taxon>
        <taxon>Prymnesiales</taxon>
        <taxon>Prymnesiaceae</taxon>
        <taxon>Haptolina</taxon>
    </lineage>
</organism>
<accession>A0A7S3FAI8</accession>
<reference evidence="1" key="1">
    <citation type="submission" date="2021-01" db="EMBL/GenBank/DDBJ databases">
        <authorList>
            <person name="Corre E."/>
            <person name="Pelletier E."/>
            <person name="Niang G."/>
            <person name="Scheremetjew M."/>
            <person name="Finn R."/>
            <person name="Kale V."/>
            <person name="Holt S."/>
            <person name="Cochrane G."/>
            <person name="Meng A."/>
            <person name="Brown T."/>
            <person name="Cohen L."/>
        </authorList>
    </citation>
    <scope>NUCLEOTIDE SEQUENCE</scope>
    <source>
        <strain evidence="1">CCMP281</strain>
    </source>
</reference>
<proteinExistence type="predicted"/>
<evidence type="ECO:0000313" key="1">
    <source>
        <dbReference type="EMBL" id="CAE0137112.1"/>
    </source>
</evidence>